<dbReference type="GO" id="GO:0043683">
    <property type="term" value="P:type IV pilus assembly"/>
    <property type="evidence" value="ECO:0007669"/>
    <property type="project" value="InterPro"/>
</dbReference>
<reference evidence="2 3" key="2">
    <citation type="journal article" date="2011" name="J. Bacteriol.">
        <title>Genomes of three methylotrophs from a single niche uncover genetic and metabolic divergence of Methylophilaceae.</title>
        <authorList>
            <person name="Lapidus A."/>
            <person name="Clum A."/>
            <person name="Labutti K."/>
            <person name="Kaluzhnaya M.G."/>
            <person name="Lim S."/>
            <person name="Beck D.A."/>
            <person name="Glavina Del Rio T."/>
            <person name="Nolan M."/>
            <person name="Mavromatis K."/>
            <person name="Huntemann M."/>
            <person name="Lucas S."/>
            <person name="Lidstrom M.E."/>
            <person name="Ivanova N."/>
            <person name="Chistoserdova L."/>
        </authorList>
    </citation>
    <scope>NUCLEOTIDE SEQUENCE [LARGE SCALE GENOMIC DNA]</scope>
    <source>
        <strain evidence="2 3">SIP3-4</strain>
    </source>
</reference>
<evidence type="ECO:0000313" key="3">
    <source>
        <dbReference type="Proteomes" id="UP000002743"/>
    </source>
</evidence>
<keyword evidence="1" id="KW-0472">Membrane</keyword>
<dbReference type="GO" id="GO:0043107">
    <property type="term" value="P:type IV pilus-dependent motility"/>
    <property type="evidence" value="ECO:0007669"/>
    <property type="project" value="InterPro"/>
</dbReference>
<dbReference type="InterPro" id="IPR014717">
    <property type="entry name" value="Transl_elong_EF1B/ribsomal_bS6"/>
</dbReference>
<dbReference type="STRING" id="582744.Msip34_0842"/>
<dbReference type="HOGENOM" id="CLU_115745_0_0_4"/>
<dbReference type="EMBL" id="CP001674">
    <property type="protein sequence ID" value="ACT50090.1"/>
    <property type="molecule type" value="Genomic_DNA"/>
</dbReference>
<reference evidence="3" key="1">
    <citation type="submission" date="2009-07" db="EMBL/GenBank/DDBJ databases">
        <title>Complete sequence of chromosome of Methylovorus sp. SIP3-4.</title>
        <authorList>
            <person name="Lucas S."/>
            <person name="Copeland A."/>
            <person name="Lapidus A."/>
            <person name="Glavina del Rio T."/>
            <person name="Tice H."/>
            <person name="Bruce D."/>
            <person name="Goodwin L."/>
            <person name="Pitluck S."/>
            <person name="Clum A."/>
            <person name="Larimer F."/>
            <person name="Land M."/>
            <person name="Hauser L."/>
            <person name="Kyrpides N."/>
            <person name="Mikhailova N."/>
            <person name="Kayluzhnaya M."/>
            <person name="Chistoserdova L."/>
        </authorList>
    </citation>
    <scope>NUCLEOTIDE SEQUENCE [LARGE SCALE GENOMIC DNA]</scope>
    <source>
        <strain evidence="3">SIP3-4</strain>
    </source>
</reference>
<sequence length="187" mass="21105" precursor="true">MGAINQQAVAAWLRYRAHWLGWQGMLGGTLLLASLVGALVWWLPGKAHLEQREQELAKLRQAMPQHQGKFVDRSPQASLNTFYRFLPAESEATSLLTVILSLAGEHGLTPDKADYALVRSPSAAFSRYQITLPVRGSYVEIRRFANQVLNRIPAAALNDISMKRQDINTEQVEARLRFTVFLHREQP</sequence>
<dbReference type="Gene3D" id="3.30.70.60">
    <property type="match status" value="1"/>
</dbReference>
<dbReference type="RefSeq" id="WP_015829649.1">
    <property type="nucleotide sequence ID" value="NC_012969.1"/>
</dbReference>
<dbReference type="InterPro" id="IPR007445">
    <property type="entry name" value="PilO"/>
</dbReference>
<feature type="transmembrane region" description="Helical" evidence="1">
    <location>
        <begin position="20"/>
        <end position="43"/>
    </location>
</feature>
<dbReference type="OrthoDB" id="9096701at2"/>
<gene>
    <name evidence="2" type="ordered locus">Msip34_0842</name>
</gene>
<keyword evidence="1 2" id="KW-0812">Transmembrane</keyword>
<evidence type="ECO:0000256" key="1">
    <source>
        <dbReference type="SAM" id="Phobius"/>
    </source>
</evidence>
<protein>
    <submittedName>
        <fullName evidence="2">Putative transmembrane protein</fullName>
    </submittedName>
</protein>
<dbReference type="AlphaFoldDB" id="C6XC15"/>
<proteinExistence type="predicted"/>
<dbReference type="KEGG" id="mei:Msip34_0842"/>
<dbReference type="eggNOG" id="COG3167">
    <property type="taxonomic scope" value="Bacteria"/>
</dbReference>
<keyword evidence="1" id="KW-1133">Transmembrane helix</keyword>
<organism evidence="2 3">
    <name type="scientific">Methylovorus glucosotrophus (strain SIP3-4)</name>
    <dbReference type="NCBI Taxonomy" id="582744"/>
    <lineage>
        <taxon>Bacteria</taxon>
        <taxon>Pseudomonadati</taxon>
        <taxon>Pseudomonadota</taxon>
        <taxon>Betaproteobacteria</taxon>
        <taxon>Nitrosomonadales</taxon>
        <taxon>Methylophilaceae</taxon>
        <taxon>Methylovorus</taxon>
    </lineage>
</organism>
<accession>C6XC15</accession>
<keyword evidence="3" id="KW-1185">Reference proteome</keyword>
<evidence type="ECO:0000313" key="2">
    <source>
        <dbReference type="EMBL" id="ACT50090.1"/>
    </source>
</evidence>
<dbReference type="Proteomes" id="UP000002743">
    <property type="component" value="Chromosome"/>
</dbReference>
<name>C6XC15_METGS</name>
<dbReference type="Pfam" id="PF04350">
    <property type="entry name" value="PilO"/>
    <property type="match status" value="1"/>
</dbReference>